<dbReference type="Proteomes" id="UP001164746">
    <property type="component" value="Chromosome 12"/>
</dbReference>
<organism evidence="2 3">
    <name type="scientific">Mya arenaria</name>
    <name type="common">Soft-shell clam</name>
    <dbReference type="NCBI Taxonomy" id="6604"/>
    <lineage>
        <taxon>Eukaryota</taxon>
        <taxon>Metazoa</taxon>
        <taxon>Spiralia</taxon>
        <taxon>Lophotrochozoa</taxon>
        <taxon>Mollusca</taxon>
        <taxon>Bivalvia</taxon>
        <taxon>Autobranchia</taxon>
        <taxon>Heteroconchia</taxon>
        <taxon>Euheterodonta</taxon>
        <taxon>Imparidentia</taxon>
        <taxon>Neoheterodontei</taxon>
        <taxon>Myida</taxon>
        <taxon>Myoidea</taxon>
        <taxon>Myidae</taxon>
        <taxon>Mya</taxon>
    </lineage>
</organism>
<sequence length="73" mass="7789">MPDNISSLPSNSGNSAPRGVARPNLPSSKQYCCLTPLPVPSISTGTIKLVGVLFAAVTPIWITPDYFHEWSSC</sequence>
<gene>
    <name evidence="2" type="ORF">MAR_016259</name>
</gene>
<protein>
    <submittedName>
        <fullName evidence="2">Uncharacterized protein</fullName>
    </submittedName>
</protein>
<feature type="region of interest" description="Disordered" evidence="1">
    <location>
        <begin position="1"/>
        <end position="23"/>
    </location>
</feature>
<feature type="compositionally biased region" description="Polar residues" evidence="1">
    <location>
        <begin position="1"/>
        <end position="15"/>
    </location>
</feature>
<name>A0ABY7FJB6_MYAAR</name>
<keyword evidence="3" id="KW-1185">Reference proteome</keyword>
<accession>A0ABY7FJB6</accession>
<evidence type="ECO:0000313" key="2">
    <source>
        <dbReference type="EMBL" id="WAR22285.1"/>
    </source>
</evidence>
<evidence type="ECO:0000256" key="1">
    <source>
        <dbReference type="SAM" id="MobiDB-lite"/>
    </source>
</evidence>
<dbReference type="EMBL" id="CP111023">
    <property type="protein sequence ID" value="WAR22285.1"/>
    <property type="molecule type" value="Genomic_DNA"/>
</dbReference>
<reference evidence="2" key="1">
    <citation type="submission" date="2022-11" db="EMBL/GenBank/DDBJ databases">
        <title>Centuries of genome instability and evolution in soft-shell clam transmissible cancer (bioRxiv).</title>
        <authorList>
            <person name="Hart S.F.M."/>
            <person name="Yonemitsu M.A."/>
            <person name="Giersch R.M."/>
            <person name="Beal B.F."/>
            <person name="Arriagada G."/>
            <person name="Davis B.W."/>
            <person name="Ostrander E.A."/>
            <person name="Goff S.P."/>
            <person name="Metzger M.J."/>
        </authorList>
    </citation>
    <scope>NUCLEOTIDE SEQUENCE</scope>
    <source>
        <strain evidence="2">MELC-2E11</strain>
        <tissue evidence="2">Siphon/mantle</tissue>
    </source>
</reference>
<proteinExistence type="predicted"/>
<evidence type="ECO:0000313" key="3">
    <source>
        <dbReference type="Proteomes" id="UP001164746"/>
    </source>
</evidence>